<dbReference type="GO" id="GO:0005548">
    <property type="term" value="F:phospholipid transporter activity"/>
    <property type="evidence" value="ECO:0007669"/>
    <property type="project" value="TreeGrafter"/>
</dbReference>
<dbReference type="RefSeq" id="WP_022513504.1">
    <property type="nucleotide sequence ID" value="NZ_CP017037.1"/>
</dbReference>
<proteinExistence type="inferred from homology"/>
<accession>A0A1B3WDR8</accession>
<dbReference type="KEGG" id="dpn:BCB69_03455"/>
<reference evidence="9" key="1">
    <citation type="submission" date="2016-08" db="EMBL/GenBank/DDBJ databases">
        <authorList>
            <person name="Holder M.E."/>
            <person name="Ajami N.J."/>
            <person name="Petrosino J.F."/>
        </authorList>
    </citation>
    <scope>NUCLEOTIDE SEQUENCE [LARGE SCALE GENOMIC DNA]</scope>
    <source>
        <strain evidence="9">F0677</strain>
    </source>
</reference>
<evidence type="ECO:0000313" key="9">
    <source>
        <dbReference type="Proteomes" id="UP000094757"/>
    </source>
</evidence>
<feature type="transmembrane region" description="Helical" evidence="7">
    <location>
        <begin position="53"/>
        <end position="75"/>
    </location>
</feature>
<name>A0A1B3WDR8_9FIRM</name>
<dbReference type="Pfam" id="PF02405">
    <property type="entry name" value="MlaE"/>
    <property type="match status" value="1"/>
</dbReference>
<keyword evidence="4 7" id="KW-0812">Transmembrane</keyword>
<evidence type="ECO:0000256" key="3">
    <source>
        <dbReference type="ARBA" id="ARBA00022448"/>
    </source>
</evidence>
<comment type="subcellular location">
    <subcellularLocation>
        <location evidence="1">Membrane</location>
        <topology evidence="1">Multi-pass membrane protein</topology>
    </subcellularLocation>
</comment>
<evidence type="ECO:0000256" key="7">
    <source>
        <dbReference type="RuleBase" id="RU362044"/>
    </source>
</evidence>
<dbReference type="AlphaFoldDB" id="A0A1B3WDR8"/>
<dbReference type="PANTHER" id="PTHR30188">
    <property type="entry name" value="ABC TRANSPORTER PERMEASE PROTEIN-RELATED"/>
    <property type="match status" value="1"/>
</dbReference>
<protein>
    <recommendedName>
        <fullName evidence="10">ABC transporter permease</fullName>
    </recommendedName>
</protein>
<dbReference type="Proteomes" id="UP000094757">
    <property type="component" value="Chromosome"/>
</dbReference>
<sequence length="254" mass="26754">MITMLNWLGKETLNIFQQLGAIVLLLVSTVKQFSKINLHETAKQSLSLGVKSFYIVALTLLFTGMVISVQMAGVLTQYGAAFSIGGIVTIAIGRELGPVLCGVVLAGRCGAAITAELGTMRVTEQIDALRCLAVNPVAYLVVPRVAACMTMLPLLNVMGVAIGIIGAMIVAALQHGVSAYTFFHSIQVFCGTEDIYIGLIKSIVFGMIVALVGCDRGMTCAAGAEGVGKATTQSVVYSIVMLFAANYLLSSFLF</sequence>
<evidence type="ECO:0000256" key="4">
    <source>
        <dbReference type="ARBA" id="ARBA00022692"/>
    </source>
</evidence>
<feature type="transmembrane region" description="Helical" evidence="7">
    <location>
        <begin position="154"/>
        <end position="175"/>
    </location>
</feature>
<evidence type="ECO:0000313" key="8">
    <source>
        <dbReference type="EMBL" id="AOH39104.1"/>
    </source>
</evidence>
<dbReference type="PANTHER" id="PTHR30188:SF4">
    <property type="entry name" value="PROTEIN TRIGALACTOSYLDIACYLGLYCEROL 1, CHLOROPLASTIC"/>
    <property type="match status" value="1"/>
</dbReference>
<evidence type="ECO:0000256" key="2">
    <source>
        <dbReference type="ARBA" id="ARBA00007556"/>
    </source>
</evidence>
<organism evidence="8 9">
    <name type="scientific">Dialister pneumosintes</name>
    <dbReference type="NCBI Taxonomy" id="39950"/>
    <lineage>
        <taxon>Bacteria</taxon>
        <taxon>Bacillati</taxon>
        <taxon>Bacillota</taxon>
        <taxon>Negativicutes</taxon>
        <taxon>Veillonellales</taxon>
        <taxon>Veillonellaceae</taxon>
        <taxon>Dialister</taxon>
    </lineage>
</organism>
<keyword evidence="5 7" id="KW-1133">Transmembrane helix</keyword>
<evidence type="ECO:0000256" key="1">
    <source>
        <dbReference type="ARBA" id="ARBA00004141"/>
    </source>
</evidence>
<evidence type="ECO:0008006" key="10">
    <source>
        <dbReference type="Google" id="ProtNLM"/>
    </source>
</evidence>
<dbReference type="GO" id="GO:0043190">
    <property type="term" value="C:ATP-binding cassette (ABC) transporter complex"/>
    <property type="evidence" value="ECO:0007669"/>
    <property type="project" value="InterPro"/>
</dbReference>
<comment type="similarity">
    <text evidence="2 7">Belongs to the MlaE permease family.</text>
</comment>
<dbReference type="STRING" id="39950.BCB69_03455"/>
<dbReference type="InterPro" id="IPR030802">
    <property type="entry name" value="Permease_MalE"/>
</dbReference>
<dbReference type="NCBIfam" id="TIGR00056">
    <property type="entry name" value="MlaE family lipid ABC transporter permease subunit"/>
    <property type="match status" value="1"/>
</dbReference>
<feature type="transmembrane region" description="Helical" evidence="7">
    <location>
        <begin position="12"/>
        <end position="33"/>
    </location>
</feature>
<dbReference type="EMBL" id="CP017037">
    <property type="protein sequence ID" value="AOH39104.1"/>
    <property type="molecule type" value="Genomic_DNA"/>
</dbReference>
<dbReference type="InterPro" id="IPR003453">
    <property type="entry name" value="ABC_MlaE_roteobac"/>
</dbReference>
<feature type="transmembrane region" description="Helical" evidence="7">
    <location>
        <begin position="235"/>
        <end position="253"/>
    </location>
</feature>
<evidence type="ECO:0000256" key="6">
    <source>
        <dbReference type="ARBA" id="ARBA00023136"/>
    </source>
</evidence>
<feature type="transmembrane region" description="Helical" evidence="7">
    <location>
        <begin position="195"/>
        <end position="214"/>
    </location>
</feature>
<keyword evidence="3" id="KW-0813">Transport</keyword>
<keyword evidence="6 7" id="KW-0472">Membrane</keyword>
<evidence type="ECO:0000256" key="5">
    <source>
        <dbReference type="ARBA" id="ARBA00022989"/>
    </source>
</evidence>
<gene>
    <name evidence="8" type="ORF">BCB69_03455</name>
</gene>